<dbReference type="PANTHER" id="PTHR24422:SF8">
    <property type="entry name" value="CHEMOTAXIS PROTEIN"/>
    <property type="match status" value="1"/>
</dbReference>
<proteinExistence type="predicted"/>
<feature type="domain" description="CheR-type methyltransferase" evidence="1">
    <location>
        <begin position="15"/>
        <end position="279"/>
    </location>
</feature>
<dbReference type="EMBL" id="UAUU01000002">
    <property type="protein sequence ID" value="SPZ84112.1"/>
    <property type="molecule type" value="Genomic_DNA"/>
</dbReference>
<dbReference type="EMBL" id="CABWMV010000024">
    <property type="protein sequence ID" value="VXC86944.1"/>
    <property type="molecule type" value="Genomic_DNA"/>
</dbReference>
<reference evidence="2 4" key="1">
    <citation type="submission" date="2018-06" db="EMBL/GenBank/DDBJ databases">
        <authorList>
            <consortium name="Pathogen Informatics"/>
            <person name="Doyle S."/>
        </authorList>
    </citation>
    <scope>NUCLEOTIDE SEQUENCE [LARGE SCALE GENOMIC DNA]</scope>
    <source>
        <strain evidence="2 4">NCTC11343</strain>
    </source>
</reference>
<name>A0A2X2IP77_SPHMU</name>
<evidence type="ECO:0000259" key="1">
    <source>
        <dbReference type="PROSITE" id="PS50123"/>
    </source>
</evidence>
<dbReference type="EC" id="2.1.1.-" evidence="3"/>
<evidence type="ECO:0000313" key="2">
    <source>
        <dbReference type="EMBL" id="SPZ84112.1"/>
    </source>
</evidence>
<dbReference type="GO" id="GO:0008983">
    <property type="term" value="F:protein-glutamate O-methyltransferase activity"/>
    <property type="evidence" value="ECO:0007669"/>
    <property type="project" value="UniProtKB-EC"/>
</dbReference>
<dbReference type="Proteomes" id="UP000251241">
    <property type="component" value="Unassembled WGS sequence"/>
</dbReference>
<evidence type="ECO:0000313" key="4">
    <source>
        <dbReference type="Proteomes" id="UP000251241"/>
    </source>
</evidence>
<accession>A0A2X2IP77</accession>
<dbReference type="GO" id="GO:0032259">
    <property type="term" value="P:methylation"/>
    <property type="evidence" value="ECO:0007669"/>
    <property type="project" value="UniProtKB-KW"/>
</dbReference>
<dbReference type="AlphaFoldDB" id="A0A2X2IP77"/>
<dbReference type="Pfam" id="PF01739">
    <property type="entry name" value="CheR"/>
    <property type="match status" value="1"/>
</dbReference>
<dbReference type="RefSeq" id="WP_236560115.1">
    <property type="nucleotide sequence ID" value="NZ_CP068086.1"/>
</dbReference>
<gene>
    <name evidence="2" type="primary">cheR_1</name>
    <name evidence="3" type="synonym">cheR</name>
    <name evidence="2" type="ORF">NCTC11343_00642</name>
    <name evidence="3" type="ORF">SPHINGO8BC_50565</name>
</gene>
<dbReference type="InterPro" id="IPR050903">
    <property type="entry name" value="Bact_Chemotaxis_MeTrfase"/>
</dbReference>
<dbReference type="Proteomes" id="UP000432350">
    <property type="component" value="Unassembled WGS sequence"/>
</dbReference>
<dbReference type="GeneID" id="97178919"/>
<protein>
    <submittedName>
        <fullName evidence="2">Chemotaxis protein methyltransferase</fullName>
        <ecNumber evidence="2">2.1.1.80</ecNumber>
    </submittedName>
    <submittedName>
        <fullName evidence="3">Putative methyltransferase Cher3</fullName>
        <ecNumber evidence="3">2.1.1.-</ecNumber>
    </submittedName>
</protein>
<organism evidence="2 4">
    <name type="scientific">Sphingobacterium multivorum</name>
    <dbReference type="NCBI Taxonomy" id="28454"/>
    <lineage>
        <taxon>Bacteria</taxon>
        <taxon>Pseudomonadati</taxon>
        <taxon>Bacteroidota</taxon>
        <taxon>Sphingobacteriia</taxon>
        <taxon>Sphingobacteriales</taxon>
        <taxon>Sphingobacteriaceae</taxon>
        <taxon>Sphingobacterium</taxon>
    </lineage>
</organism>
<reference evidence="3 5" key="2">
    <citation type="submission" date="2019-10" db="EMBL/GenBank/DDBJ databases">
        <authorList>
            <person name="Karimi E."/>
        </authorList>
    </citation>
    <scope>NUCLEOTIDE SEQUENCE [LARGE SCALE GENOMIC DNA]</scope>
    <source>
        <strain evidence="3">Sphingobacterium sp. 8BC</strain>
    </source>
</reference>
<sequence>MAELTDKIVAMINFEELEEVIDIVKNLHGYDVSGYTRASLKRRVTRIMELNKLNLQELKSNLINQPGFSTYFLQEITVNVTEMFRDPDFYKAVKTDVFPYLATYPHIKLWSAGCSTGEEVYSLAILLEEANLYQRAFIYGTDINGKVLEKAKRGIYSLTKVKEYSENFIKTEPKNSLSDYYTAMYNAATINNSLKKNVLFSIHSLVSDGVFNEFQLITCRNVLIYFDTELQNKVLDLFYHSLCHLGFLCLGAKESLINYKDAAKFKIVNKKQNIYQKIG</sequence>
<dbReference type="SUPFAM" id="SSF53335">
    <property type="entry name" value="S-adenosyl-L-methionine-dependent methyltransferases"/>
    <property type="match status" value="1"/>
</dbReference>
<dbReference type="Gene3D" id="3.40.50.150">
    <property type="entry name" value="Vaccinia Virus protein VP39"/>
    <property type="match status" value="1"/>
</dbReference>
<accession>A0A654C2H1</accession>
<evidence type="ECO:0000313" key="5">
    <source>
        <dbReference type="Proteomes" id="UP000432350"/>
    </source>
</evidence>
<keyword evidence="2" id="KW-0808">Transferase</keyword>
<keyword evidence="2" id="KW-0489">Methyltransferase</keyword>
<dbReference type="InterPro" id="IPR000780">
    <property type="entry name" value="CheR_MeTrfase"/>
</dbReference>
<dbReference type="PANTHER" id="PTHR24422">
    <property type="entry name" value="CHEMOTAXIS PROTEIN METHYLTRANSFERASE"/>
    <property type="match status" value="1"/>
</dbReference>
<dbReference type="EC" id="2.1.1.80" evidence="2"/>
<dbReference type="InterPro" id="IPR029063">
    <property type="entry name" value="SAM-dependent_MTases_sf"/>
</dbReference>
<dbReference type="InterPro" id="IPR022642">
    <property type="entry name" value="CheR_C"/>
</dbReference>
<dbReference type="PROSITE" id="PS50123">
    <property type="entry name" value="CHER"/>
    <property type="match status" value="1"/>
</dbReference>
<evidence type="ECO:0000313" key="3">
    <source>
        <dbReference type="EMBL" id="VXC86944.1"/>
    </source>
</evidence>
<dbReference type="SMART" id="SM00138">
    <property type="entry name" value="MeTrc"/>
    <property type="match status" value="1"/>
</dbReference>
<dbReference type="PRINTS" id="PR00996">
    <property type="entry name" value="CHERMTFRASE"/>
</dbReference>